<dbReference type="EMBL" id="JAAXOX010000002">
    <property type="protein sequence ID" value="NKY22277.1"/>
    <property type="molecule type" value="Genomic_DNA"/>
</dbReference>
<evidence type="ECO:0000256" key="2">
    <source>
        <dbReference type="ARBA" id="ARBA00022692"/>
    </source>
</evidence>
<dbReference type="GO" id="GO:0005886">
    <property type="term" value="C:plasma membrane"/>
    <property type="evidence" value="ECO:0007669"/>
    <property type="project" value="UniProtKB-SubCell"/>
</dbReference>
<dbReference type="InterPro" id="IPR011701">
    <property type="entry name" value="MFS"/>
</dbReference>
<evidence type="ECO:0000256" key="3">
    <source>
        <dbReference type="ARBA" id="ARBA00022989"/>
    </source>
</evidence>
<evidence type="ECO:0000313" key="7">
    <source>
        <dbReference type="EMBL" id="NKY22277.1"/>
    </source>
</evidence>
<name>A0A7X6KU37_9CELL</name>
<feature type="domain" description="Major facilitator superfamily (MFS) profile" evidence="6">
    <location>
        <begin position="14"/>
        <end position="397"/>
    </location>
</feature>
<keyword evidence="4 5" id="KW-0472">Membrane</keyword>
<gene>
    <name evidence="7" type="ORF">HGA03_06310</name>
</gene>
<dbReference type="PANTHER" id="PTHR23508:SF10">
    <property type="entry name" value="CARBOXYLIC ACID TRANSPORTER PROTEIN HOMOLOG"/>
    <property type="match status" value="1"/>
</dbReference>
<dbReference type="CDD" id="cd17365">
    <property type="entry name" value="MFS_PcaK_like"/>
    <property type="match status" value="1"/>
</dbReference>
<evidence type="ECO:0000256" key="5">
    <source>
        <dbReference type="SAM" id="Phobius"/>
    </source>
</evidence>
<evidence type="ECO:0000313" key="8">
    <source>
        <dbReference type="Proteomes" id="UP000581206"/>
    </source>
</evidence>
<dbReference type="Gene3D" id="1.20.1250.20">
    <property type="entry name" value="MFS general substrate transporter like domains"/>
    <property type="match status" value="1"/>
</dbReference>
<evidence type="ECO:0000256" key="1">
    <source>
        <dbReference type="ARBA" id="ARBA00004651"/>
    </source>
</evidence>
<feature type="transmembrane region" description="Helical" evidence="5">
    <location>
        <begin position="282"/>
        <end position="301"/>
    </location>
</feature>
<feature type="transmembrane region" description="Helical" evidence="5">
    <location>
        <begin position="375"/>
        <end position="393"/>
    </location>
</feature>
<comment type="subcellular location">
    <subcellularLocation>
        <location evidence="1">Cell membrane</location>
        <topology evidence="1">Multi-pass membrane protein</topology>
    </subcellularLocation>
</comment>
<accession>A0A7X6KU37</accession>
<keyword evidence="2 5" id="KW-0812">Transmembrane</keyword>
<feature type="transmembrane region" description="Helical" evidence="5">
    <location>
        <begin position="254"/>
        <end position="275"/>
    </location>
</feature>
<evidence type="ECO:0000256" key="4">
    <source>
        <dbReference type="ARBA" id="ARBA00023136"/>
    </source>
</evidence>
<dbReference type="Proteomes" id="UP000581206">
    <property type="component" value="Unassembled WGS sequence"/>
</dbReference>
<feature type="transmembrane region" description="Helical" evidence="5">
    <location>
        <begin position="12"/>
        <end position="35"/>
    </location>
</feature>
<keyword evidence="8" id="KW-1185">Reference proteome</keyword>
<feature type="transmembrane region" description="Helical" evidence="5">
    <location>
        <begin position="106"/>
        <end position="126"/>
    </location>
</feature>
<feature type="transmembrane region" description="Helical" evidence="5">
    <location>
        <begin position="307"/>
        <end position="330"/>
    </location>
</feature>
<feature type="transmembrane region" description="Helical" evidence="5">
    <location>
        <begin position="210"/>
        <end position="234"/>
    </location>
</feature>
<dbReference type="PROSITE" id="PS50850">
    <property type="entry name" value="MFS"/>
    <property type="match status" value="1"/>
</dbReference>
<dbReference type="InterPro" id="IPR036259">
    <property type="entry name" value="MFS_trans_sf"/>
</dbReference>
<proteinExistence type="predicted"/>
<feature type="transmembrane region" description="Helical" evidence="5">
    <location>
        <begin position="80"/>
        <end position="100"/>
    </location>
</feature>
<dbReference type="GO" id="GO:0046943">
    <property type="term" value="F:carboxylic acid transmembrane transporter activity"/>
    <property type="evidence" value="ECO:0007669"/>
    <property type="project" value="TreeGrafter"/>
</dbReference>
<protein>
    <submittedName>
        <fullName evidence="7">Aromatic acid/H+ symport family MFS transporter</fullName>
    </submittedName>
</protein>
<dbReference type="InterPro" id="IPR020846">
    <property type="entry name" value="MFS_dom"/>
</dbReference>
<dbReference type="Pfam" id="PF07690">
    <property type="entry name" value="MFS_1"/>
    <property type="match status" value="1"/>
</dbReference>
<feature type="transmembrane region" description="Helical" evidence="5">
    <location>
        <begin position="342"/>
        <end position="369"/>
    </location>
</feature>
<evidence type="ECO:0000259" key="6">
    <source>
        <dbReference type="PROSITE" id="PS50850"/>
    </source>
</evidence>
<feature type="transmembrane region" description="Helical" evidence="5">
    <location>
        <begin position="47"/>
        <end position="68"/>
    </location>
</feature>
<feature type="transmembrane region" description="Helical" evidence="5">
    <location>
        <begin position="170"/>
        <end position="189"/>
    </location>
</feature>
<comment type="caution">
    <text evidence="7">The sequence shown here is derived from an EMBL/GenBank/DDBJ whole genome shotgun (WGS) entry which is preliminary data.</text>
</comment>
<sequence length="415" mass="43091">MSSVTLPRRSALAPVLIAWLFVVFDGYDLIVYGTVQATLRAEWSMGAAEAGTIGSLAFLGMMVGALVVGRISDSIGRKRAILASAIVLSVFTTACALVHAPWLFGLLRFLAGLGLGGLVPSANALAADLIPRRWRGAVATLMMSGVPLGGSAAALIGLGVIDRWGWRPMFAFALIPLLVLVPVAIRVLPDDRPRSRPVVHREHAAGFLTLLRPPFLAISVLFAVATVVTLTAWYGLGTWLPNLMQEAGYDLGSALLFALALNLGAIVGSVVTAWAGDRFGTVRTAAVAAGLAGGALLLLLTGPSVGMVYLILVLAGIGTHGTQCLIIAAISTYFPDNLRGTALGWGLGIGRIGAVAAPQVGGWLLAAGLGVNSNFLLFGGCALVACLVLIVIATRFRARYDDPVPAVLATTTPRR</sequence>
<organism evidence="7 8">
    <name type="scientific">Cellulomonas denverensis</name>
    <dbReference type="NCBI Taxonomy" id="264297"/>
    <lineage>
        <taxon>Bacteria</taxon>
        <taxon>Bacillati</taxon>
        <taxon>Actinomycetota</taxon>
        <taxon>Actinomycetes</taxon>
        <taxon>Micrococcales</taxon>
        <taxon>Cellulomonadaceae</taxon>
        <taxon>Cellulomonas</taxon>
    </lineage>
</organism>
<dbReference type="SUPFAM" id="SSF103473">
    <property type="entry name" value="MFS general substrate transporter"/>
    <property type="match status" value="1"/>
</dbReference>
<dbReference type="InterPro" id="IPR005829">
    <property type="entry name" value="Sugar_transporter_CS"/>
</dbReference>
<dbReference type="PROSITE" id="PS00216">
    <property type="entry name" value="SUGAR_TRANSPORT_1"/>
    <property type="match status" value="1"/>
</dbReference>
<keyword evidence="3 5" id="KW-1133">Transmembrane helix</keyword>
<dbReference type="RefSeq" id="WP_168629376.1">
    <property type="nucleotide sequence ID" value="NZ_BONL01000027.1"/>
</dbReference>
<dbReference type="AlphaFoldDB" id="A0A7X6KU37"/>
<dbReference type="PANTHER" id="PTHR23508">
    <property type="entry name" value="CARBOXYLIC ACID TRANSPORTER PROTEIN HOMOLOG"/>
    <property type="match status" value="1"/>
</dbReference>
<reference evidence="7 8" key="1">
    <citation type="submission" date="2020-04" db="EMBL/GenBank/DDBJ databases">
        <title>MicrobeNet Type strains.</title>
        <authorList>
            <person name="Nicholson A.C."/>
        </authorList>
    </citation>
    <scope>NUCLEOTIDE SEQUENCE [LARGE SCALE GENOMIC DNA]</scope>
    <source>
        <strain evidence="7 8">ATCC BAA-788</strain>
    </source>
</reference>
<feature type="transmembrane region" description="Helical" evidence="5">
    <location>
        <begin position="138"/>
        <end position="158"/>
    </location>
</feature>